<dbReference type="AlphaFoldDB" id="A0A4P1K9V4"/>
<reference evidence="1 2" key="1">
    <citation type="submission" date="2019-04" db="EMBL/GenBank/DDBJ databases">
        <authorList>
            <consortium name="Pathogen Informatics"/>
        </authorList>
    </citation>
    <scope>NUCLEOTIDE SEQUENCE [LARGE SCALE GENOMIC DNA]</scope>
    <source>
        <strain evidence="1 2">NCTC9239</strain>
    </source>
</reference>
<dbReference type="RefSeq" id="WP_134582090.1">
    <property type="nucleotide sequence ID" value="NZ_LR588407.1"/>
</dbReference>
<dbReference type="EMBL" id="LR588407">
    <property type="protein sequence ID" value="VTO17248.1"/>
    <property type="molecule type" value="Genomic_DNA"/>
</dbReference>
<name>A0A4P1K9V4_9CAUL</name>
<evidence type="ECO:0000313" key="1">
    <source>
        <dbReference type="EMBL" id="VTO17248.1"/>
    </source>
</evidence>
<sequence length="68" mass="7665">MTRPVDDPERLRRIREIFEAYKASHYPGDFVLLMDHLAAAGFDNVLVSAGLNAEGKMDVIIQDYGARK</sequence>
<evidence type="ECO:0000313" key="2">
    <source>
        <dbReference type="Proteomes" id="UP000309952"/>
    </source>
</evidence>
<organism evidence="1 2">
    <name type="scientific">Brevundimonas vancanneytii</name>
    <dbReference type="NCBI Taxonomy" id="1325724"/>
    <lineage>
        <taxon>Bacteria</taxon>
        <taxon>Pseudomonadati</taxon>
        <taxon>Pseudomonadota</taxon>
        <taxon>Alphaproteobacteria</taxon>
        <taxon>Caulobacterales</taxon>
        <taxon>Caulobacteraceae</taxon>
        <taxon>Brevundimonas</taxon>
    </lineage>
</organism>
<gene>
    <name evidence="1" type="ORF">NCTC9239_02359</name>
</gene>
<protein>
    <submittedName>
        <fullName evidence="1">Uncharacterized protein</fullName>
    </submittedName>
</protein>
<proteinExistence type="predicted"/>
<dbReference type="KEGG" id="bvy:NCTC9239_02359"/>
<keyword evidence="2" id="KW-1185">Reference proteome</keyword>
<accession>A0A4P1K9V4</accession>
<dbReference type="Proteomes" id="UP000309952">
    <property type="component" value="Chromosome"/>
</dbReference>